<organism evidence="8 9">
    <name type="scientific">Anisodus acutangulus</name>
    <dbReference type="NCBI Taxonomy" id="402998"/>
    <lineage>
        <taxon>Eukaryota</taxon>
        <taxon>Viridiplantae</taxon>
        <taxon>Streptophyta</taxon>
        <taxon>Embryophyta</taxon>
        <taxon>Tracheophyta</taxon>
        <taxon>Spermatophyta</taxon>
        <taxon>Magnoliopsida</taxon>
        <taxon>eudicotyledons</taxon>
        <taxon>Gunneridae</taxon>
        <taxon>Pentapetalae</taxon>
        <taxon>asterids</taxon>
        <taxon>lamiids</taxon>
        <taxon>Solanales</taxon>
        <taxon>Solanaceae</taxon>
        <taxon>Solanoideae</taxon>
        <taxon>Hyoscyameae</taxon>
        <taxon>Anisodus</taxon>
    </lineage>
</organism>
<dbReference type="PROSITE" id="PS01036">
    <property type="entry name" value="HSP70_3"/>
    <property type="match status" value="1"/>
</dbReference>
<evidence type="ECO:0000256" key="3">
    <source>
        <dbReference type="ARBA" id="ARBA00022840"/>
    </source>
</evidence>
<dbReference type="FunFam" id="1.20.1270.10:FF:000028">
    <property type="entry name" value="Heat shock 70 kDa protein"/>
    <property type="match status" value="1"/>
</dbReference>
<gene>
    <name evidence="8" type="ORF">K7X08_025408</name>
</gene>
<dbReference type="Gene3D" id="3.90.640.10">
    <property type="entry name" value="Actin, Chain A, domain 4"/>
    <property type="match status" value="1"/>
</dbReference>
<comment type="caution">
    <text evidence="8">The sequence shown here is derived from an EMBL/GenBank/DDBJ whole genome shotgun (WGS) entry which is preliminary data.</text>
</comment>
<dbReference type="PANTHER" id="PTHR19375">
    <property type="entry name" value="HEAT SHOCK PROTEIN 70KDA"/>
    <property type="match status" value="1"/>
</dbReference>
<evidence type="ECO:0000256" key="4">
    <source>
        <dbReference type="ARBA" id="ARBA00023016"/>
    </source>
</evidence>
<dbReference type="Gene3D" id="2.60.34.10">
    <property type="entry name" value="Substrate Binding Domain Of DNAk, Chain A, domain 1"/>
    <property type="match status" value="1"/>
</dbReference>
<dbReference type="OrthoDB" id="3789372at2759"/>
<dbReference type="GO" id="GO:0005524">
    <property type="term" value="F:ATP binding"/>
    <property type="evidence" value="ECO:0007669"/>
    <property type="project" value="UniProtKB-KW"/>
</dbReference>
<dbReference type="AlphaFoldDB" id="A0A9Q1LSL4"/>
<dbReference type="Pfam" id="PF00012">
    <property type="entry name" value="HSP70"/>
    <property type="match status" value="1"/>
</dbReference>
<dbReference type="Gene3D" id="3.30.420.40">
    <property type="match status" value="2"/>
</dbReference>
<keyword evidence="3 5" id="KW-0067">ATP-binding</keyword>
<evidence type="ECO:0000313" key="8">
    <source>
        <dbReference type="EMBL" id="KAJ8543790.1"/>
    </source>
</evidence>
<evidence type="ECO:0000256" key="2">
    <source>
        <dbReference type="ARBA" id="ARBA00022741"/>
    </source>
</evidence>
<dbReference type="SUPFAM" id="SSF100920">
    <property type="entry name" value="Heat shock protein 70kD (HSP70), peptide-binding domain"/>
    <property type="match status" value="1"/>
</dbReference>
<dbReference type="FunFam" id="2.60.34.10:FF:000002">
    <property type="entry name" value="Heat shock 70 kDa"/>
    <property type="match status" value="1"/>
</dbReference>
<dbReference type="FunFam" id="3.30.420.40:FF:000465">
    <property type="entry name" value="Heat shock cognate 70 kDa protein 2"/>
    <property type="match status" value="1"/>
</dbReference>
<dbReference type="InterPro" id="IPR043129">
    <property type="entry name" value="ATPase_NBD"/>
</dbReference>
<keyword evidence="2 5" id="KW-0547">Nucleotide-binding</keyword>
<dbReference type="GO" id="GO:0006950">
    <property type="term" value="P:response to stress"/>
    <property type="evidence" value="ECO:0007669"/>
    <property type="project" value="UniProtKB-ARBA"/>
</dbReference>
<dbReference type="FunFam" id="3.90.640.10:FF:000002">
    <property type="entry name" value="Heat shock 70 kDa"/>
    <property type="match status" value="1"/>
</dbReference>
<reference evidence="9" key="1">
    <citation type="journal article" date="2023" name="Proc. Natl. Acad. Sci. U.S.A.">
        <title>Genomic and structural basis for evolution of tropane alkaloid biosynthesis.</title>
        <authorList>
            <person name="Wanga Y.-J."/>
            <person name="Taina T."/>
            <person name="Yua J.-Y."/>
            <person name="Lia J."/>
            <person name="Xua B."/>
            <person name="Chenc J."/>
            <person name="D'Auriad J.C."/>
            <person name="Huanga J.-P."/>
            <person name="Huanga S.-X."/>
        </authorList>
    </citation>
    <scope>NUCLEOTIDE SEQUENCE [LARGE SCALE GENOMIC DNA]</scope>
    <source>
        <strain evidence="9">cv. KIB-2019</strain>
    </source>
</reference>
<feature type="region of interest" description="Disordered" evidence="7">
    <location>
        <begin position="485"/>
        <end position="512"/>
    </location>
</feature>
<sequence>MADAKRLIGRSKKCSGYCTCINDSQRQATKDAGVISGLNVMRIINEPTAAAIAYGLDKKATSVGEKNVLTFDLGGGTFDVSLLTIEEGIFEVKATAGDTHLGGENFDNRMVNHFVQEFKRKHKKDITGNPRALRRLRTACERAKRTLSSTAQTTIEIDSLYEGVDFYSTITRGRFEELNMDLFRKCMEPVEKCLRDAKMDKRTVHDVVLDGGSTRIPKVQQLLQDFFNGKELCKSINPDEAVAYGAAVEAAILSGEGNEKVHDLLLLDVTPLSLGLETAGGVTTTLIPRNTTIPTKKDQVFSTYSDNQPGMLIQVYEGERARTRDNNLLGKFELSGIPPAPRGVPQITVCFDANGILNVSAEDKTTGQKNKITITNDKGRLSKEEIEKMVQEAEKYKAEDEEHKKKVEAKNALENYAYNMRNTVKDEKIGSKLSPEDKKKIEDSIDQVISWLDSNQLAEAGEFEDKMKELESICNPIIAKMYQGAGGEAGAPMDDDAPPASGGAGPKIEEVD</sequence>
<dbReference type="InterPro" id="IPR013126">
    <property type="entry name" value="Hsp_70_fam"/>
</dbReference>
<dbReference type="EMBL" id="JAJAGQ010000014">
    <property type="protein sequence ID" value="KAJ8543790.1"/>
    <property type="molecule type" value="Genomic_DNA"/>
</dbReference>
<dbReference type="InterPro" id="IPR018181">
    <property type="entry name" value="Heat_shock_70_CS"/>
</dbReference>
<dbReference type="Proteomes" id="UP001152561">
    <property type="component" value="Unassembled WGS sequence"/>
</dbReference>
<evidence type="ECO:0000256" key="5">
    <source>
        <dbReference type="RuleBase" id="RU003322"/>
    </source>
</evidence>
<dbReference type="FunFam" id="3.30.420.40:FF:000172">
    <property type="entry name" value="Heat shock 70 kDa protein"/>
    <property type="match status" value="1"/>
</dbReference>
<dbReference type="Gene3D" id="1.20.1270.10">
    <property type="match status" value="1"/>
</dbReference>
<keyword evidence="4" id="KW-0346">Stress response</keyword>
<proteinExistence type="inferred from homology"/>
<dbReference type="FunFam" id="3.30.420.40:FF:000028">
    <property type="entry name" value="heat shock 70 kDa protein-like"/>
    <property type="match status" value="1"/>
</dbReference>
<evidence type="ECO:0000313" key="9">
    <source>
        <dbReference type="Proteomes" id="UP001152561"/>
    </source>
</evidence>
<comment type="similarity">
    <text evidence="1 5">Belongs to the heat shock protein 70 family.</text>
</comment>
<feature type="coiled-coil region" evidence="6">
    <location>
        <begin position="383"/>
        <end position="410"/>
    </location>
</feature>
<evidence type="ECO:0008006" key="10">
    <source>
        <dbReference type="Google" id="ProtNLM"/>
    </source>
</evidence>
<dbReference type="PRINTS" id="PR00301">
    <property type="entry name" value="HEATSHOCK70"/>
</dbReference>
<protein>
    <recommendedName>
        <fullName evidence="10">Heat shock protein 70</fullName>
    </recommendedName>
</protein>
<name>A0A9Q1LSL4_9SOLA</name>
<evidence type="ECO:0000256" key="1">
    <source>
        <dbReference type="ARBA" id="ARBA00007381"/>
    </source>
</evidence>
<dbReference type="GO" id="GO:0140662">
    <property type="term" value="F:ATP-dependent protein folding chaperone"/>
    <property type="evidence" value="ECO:0007669"/>
    <property type="project" value="InterPro"/>
</dbReference>
<dbReference type="InterPro" id="IPR029047">
    <property type="entry name" value="HSP70_peptide-bd_sf"/>
</dbReference>
<accession>A0A9Q1LSL4</accession>
<evidence type="ECO:0000256" key="7">
    <source>
        <dbReference type="SAM" id="MobiDB-lite"/>
    </source>
</evidence>
<evidence type="ECO:0000256" key="6">
    <source>
        <dbReference type="SAM" id="Coils"/>
    </source>
</evidence>
<dbReference type="SUPFAM" id="SSF100934">
    <property type="entry name" value="Heat shock protein 70kD (HSP70), C-terminal subdomain"/>
    <property type="match status" value="1"/>
</dbReference>
<dbReference type="SUPFAM" id="SSF53067">
    <property type="entry name" value="Actin-like ATPase domain"/>
    <property type="match status" value="2"/>
</dbReference>
<dbReference type="InterPro" id="IPR029048">
    <property type="entry name" value="HSP70_C_sf"/>
</dbReference>
<keyword evidence="6" id="KW-0175">Coiled coil</keyword>
<keyword evidence="9" id="KW-1185">Reference proteome</keyword>